<evidence type="ECO:0000313" key="2">
    <source>
        <dbReference type="EMBL" id="CAA94297.1"/>
    </source>
</evidence>
<dbReference type="CTD" id="177916"/>
<dbReference type="FunCoup" id="Q21871">
    <property type="interactions" value="387"/>
</dbReference>
<proteinExistence type="predicted"/>
<dbReference type="OrthoDB" id="5792480at2759"/>
<protein>
    <submittedName>
        <fullName evidence="2">PH domain-containing protein</fullName>
    </submittedName>
</protein>
<sequence>MPITNERKETIRVAKKLNKFIALPSMLNWKVHESDVLRRGRVLCMIRSKNFFFPDDISSLKMRMATVTKHGYLVLYESVDEGLVIDLRSATHILTECDKYKSERIKYSRSHVKVRLPRGNVHMFLRDDDISKWTAALLEAHVSFRPTAAARVVAKPRQQPSKNVETMTAIEPVEVMDSPTSPVTSSNSGLITVLERGVSSEDTLIPSVRRGVIPVNTLRYQIEKHLEMCTPASEQLSKSSDPNISSMYVFHQGIQVKQEPIDDDQEEEQQVQKQLVFKIEGSEDEEAVKKEWWLRSLRC</sequence>
<dbReference type="HOGENOM" id="CLU_056995_0_0_1"/>
<name>Q21871_CAEEL</name>
<dbReference type="PeptideAtlas" id="Q21871"/>
<gene>
    <name evidence="2" type="ORF">CELE_R09E10.6</name>
    <name evidence="2 4" type="ORF">R09E10.6</name>
</gene>
<accession>Q21871</accession>
<keyword evidence="3" id="KW-1185">Reference proteome</keyword>
<dbReference type="Proteomes" id="UP000001940">
    <property type="component" value="Chromosome IV"/>
</dbReference>
<dbReference type="KEGG" id="cel:CELE_R09E10.6"/>
<dbReference type="GeneID" id="177916"/>
<dbReference type="RefSeq" id="NP_501889.1">
    <property type="nucleotide sequence ID" value="NM_069488.7"/>
</dbReference>
<dbReference type="EMBL" id="BX284604">
    <property type="protein sequence ID" value="CAA94297.1"/>
    <property type="molecule type" value="Genomic_DNA"/>
</dbReference>
<reference evidence="2 3" key="1">
    <citation type="journal article" date="1998" name="Science">
        <title>Genome sequence of the nematode C. elegans: a platform for investigating biology.</title>
        <authorList>
            <consortium name="The C. elegans sequencing consortium"/>
            <person name="Sulson J.E."/>
            <person name="Waterston R."/>
        </authorList>
    </citation>
    <scope>NUCLEOTIDE SEQUENCE [LARGE SCALE GENOMIC DNA]</scope>
    <source>
        <strain evidence="2 3">Bristol N2</strain>
    </source>
</reference>
<dbReference type="Pfam" id="PF24998">
    <property type="entry name" value="DUF7778"/>
    <property type="match status" value="1"/>
</dbReference>
<feature type="domain" description="DUF7778" evidence="1">
    <location>
        <begin position="19"/>
        <end position="141"/>
    </location>
</feature>
<dbReference type="PIR" id="T24086">
    <property type="entry name" value="T24086"/>
</dbReference>
<dbReference type="InParanoid" id="Q21871"/>
<dbReference type="WormBase" id="R09E10.6">
    <property type="protein sequence ID" value="CE06288"/>
    <property type="gene ID" value="WBGene00011176"/>
</dbReference>
<dbReference type="AlphaFoldDB" id="Q21871"/>
<evidence type="ECO:0000313" key="4">
    <source>
        <dbReference type="WormBase" id="R09E10.6"/>
    </source>
</evidence>
<dbReference type="PaxDb" id="6239-R09E10.6"/>
<evidence type="ECO:0000259" key="1">
    <source>
        <dbReference type="Pfam" id="PF24998"/>
    </source>
</evidence>
<dbReference type="STRING" id="6239.R09E10.6.1"/>
<dbReference type="AGR" id="WB:WBGene00011176"/>
<dbReference type="Bgee" id="WBGene00011176">
    <property type="expression patterns" value="Expressed in adult organism and 1 other cell type or tissue"/>
</dbReference>
<dbReference type="InterPro" id="IPR056680">
    <property type="entry name" value="DUF7778"/>
</dbReference>
<dbReference type="PANTHER" id="PTHR36947">
    <property type="entry name" value="PROTEIN CBG04364"/>
    <property type="match status" value="1"/>
</dbReference>
<dbReference type="PANTHER" id="PTHR36947:SF1">
    <property type="entry name" value="PH DOMAIN-CONTAINING PROTEIN"/>
    <property type="match status" value="1"/>
</dbReference>
<dbReference type="UCSC" id="R09E10.6">
    <property type="organism name" value="c. elegans"/>
</dbReference>
<evidence type="ECO:0000313" key="3">
    <source>
        <dbReference type="Proteomes" id="UP000001940"/>
    </source>
</evidence>
<dbReference type="OMA" id="ILEAHVT"/>
<organism evidence="2 3">
    <name type="scientific">Caenorhabditis elegans</name>
    <dbReference type="NCBI Taxonomy" id="6239"/>
    <lineage>
        <taxon>Eukaryota</taxon>
        <taxon>Metazoa</taxon>
        <taxon>Ecdysozoa</taxon>
        <taxon>Nematoda</taxon>
        <taxon>Chromadorea</taxon>
        <taxon>Rhabditida</taxon>
        <taxon>Rhabditina</taxon>
        <taxon>Rhabditomorpha</taxon>
        <taxon>Rhabditoidea</taxon>
        <taxon>Rhabditidae</taxon>
        <taxon>Peloderinae</taxon>
        <taxon>Caenorhabditis</taxon>
    </lineage>
</organism>
<dbReference type="eggNOG" id="ENOG502THUE">
    <property type="taxonomic scope" value="Eukaryota"/>
</dbReference>